<evidence type="ECO:0000313" key="15">
    <source>
        <dbReference type="Proteomes" id="UP000812440"/>
    </source>
</evidence>
<proteinExistence type="inferred from homology"/>
<keyword evidence="4 13" id="KW-0328">Glycosyltransferase</keyword>
<keyword evidence="7" id="KW-0735">Signal-anchor</keyword>
<dbReference type="PANTHER" id="PTHR11214:SF151">
    <property type="entry name" value="HEXOSYLTRANSFERASE"/>
    <property type="match status" value="1"/>
</dbReference>
<dbReference type="PANTHER" id="PTHR11214">
    <property type="entry name" value="BETA-1,3-N-ACETYLGLUCOSAMINYLTRANSFERASE"/>
    <property type="match status" value="1"/>
</dbReference>
<comment type="caution">
    <text evidence="14">The sequence shown here is derived from an EMBL/GenBank/DDBJ whole genome shotgun (WGS) entry which is preliminary data.</text>
</comment>
<comment type="similarity">
    <text evidence="3 13">Belongs to the glycosyltransferase 31 family.</text>
</comment>
<keyword evidence="5" id="KW-0808">Transferase</keyword>
<sequence>MVYPYPYKFLMNPQEKCRNRDPFLVLLVVGISYDVDSRMAIRDTWGNEGNFRDVLVVTVFLLGLYPNATRRVQQLLEEENSIYGDIVQQDFIDTYYNLTLKTLMGVEWVSKYCPTASYVMKIDSDMFLNVGFLIHTVLNPGVPLRKDYATGFIVANTAPNREKDSKFYVPLEIYPNDTYPPYFAGPGYVFTADVAQKVYDIAQTIQVIPNEDCFFGICLYHLNITPYTPVPGVFNGHWIDYDRCLYNKLAIVHHYKNDKLREVWKDFWTKKNSGCPD</sequence>
<dbReference type="Gene3D" id="3.90.550.50">
    <property type="match status" value="1"/>
</dbReference>
<dbReference type="InterPro" id="IPR002659">
    <property type="entry name" value="Glyco_trans_31"/>
</dbReference>
<evidence type="ECO:0000256" key="6">
    <source>
        <dbReference type="ARBA" id="ARBA00022692"/>
    </source>
</evidence>
<reference evidence="14" key="1">
    <citation type="thesis" date="2020" institute="ProQuest LLC" country="789 East Eisenhower Parkway, Ann Arbor, MI, USA">
        <title>Comparative Genomics and Chromosome Evolution.</title>
        <authorList>
            <person name="Mudd A.B."/>
        </authorList>
    </citation>
    <scope>NUCLEOTIDE SEQUENCE</scope>
    <source>
        <strain evidence="14">Female2</strain>
        <tissue evidence="14">Blood</tissue>
    </source>
</reference>
<dbReference type="GO" id="GO:0008499">
    <property type="term" value="F:N-acetyl-beta-D-glucosaminide beta-(1,3)-galactosyltransferase activity"/>
    <property type="evidence" value="ECO:0007669"/>
    <property type="project" value="TreeGrafter"/>
</dbReference>
<dbReference type="GO" id="GO:0006629">
    <property type="term" value="P:lipid metabolic process"/>
    <property type="evidence" value="ECO:0007669"/>
    <property type="project" value="UniProtKB-KW"/>
</dbReference>
<evidence type="ECO:0000256" key="4">
    <source>
        <dbReference type="ARBA" id="ARBA00022676"/>
    </source>
</evidence>
<keyword evidence="11" id="KW-0472">Membrane</keyword>
<dbReference type="Pfam" id="PF01762">
    <property type="entry name" value="Galactosyl_T"/>
    <property type="match status" value="1"/>
</dbReference>
<keyword evidence="10" id="KW-0443">Lipid metabolism</keyword>
<dbReference type="AlphaFoldDB" id="A0A8T2IIR3"/>
<dbReference type="GO" id="GO:0006493">
    <property type="term" value="P:protein O-linked glycosylation"/>
    <property type="evidence" value="ECO:0007669"/>
    <property type="project" value="TreeGrafter"/>
</dbReference>
<evidence type="ECO:0000313" key="14">
    <source>
        <dbReference type="EMBL" id="KAG8431557.1"/>
    </source>
</evidence>
<dbReference type="GO" id="GO:0000139">
    <property type="term" value="C:Golgi membrane"/>
    <property type="evidence" value="ECO:0007669"/>
    <property type="project" value="UniProtKB-SubCell"/>
</dbReference>
<evidence type="ECO:0000256" key="8">
    <source>
        <dbReference type="ARBA" id="ARBA00022989"/>
    </source>
</evidence>
<dbReference type="EMBL" id="JAACNH010000136">
    <property type="protein sequence ID" value="KAG8431557.1"/>
    <property type="molecule type" value="Genomic_DNA"/>
</dbReference>
<accession>A0A8T2IIR3</accession>
<evidence type="ECO:0000256" key="2">
    <source>
        <dbReference type="ARBA" id="ARBA00004922"/>
    </source>
</evidence>
<dbReference type="OrthoDB" id="5957813at2759"/>
<dbReference type="EC" id="2.4.1.-" evidence="13"/>
<evidence type="ECO:0000256" key="7">
    <source>
        <dbReference type="ARBA" id="ARBA00022968"/>
    </source>
</evidence>
<protein>
    <recommendedName>
        <fullName evidence="13">Hexosyltransferase</fullName>
        <ecNumber evidence="13">2.4.1.-</ecNumber>
    </recommendedName>
</protein>
<evidence type="ECO:0000256" key="9">
    <source>
        <dbReference type="ARBA" id="ARBA00023034"/>
    </source>
</evidence>
<name>A0A8T2IIR3_9PIPI</name>
<evidence type="ECO:0000256" key="13">
    <source>
        <dbReference type="RuleBase" id="RU363063"/>
    </source>
</evidence>
<dbReference type="Proteomes" id="UP000812440">
    <property type="component" value="Unassembled WGS sequence"/>
</dbReference>
<comment type="pathway">
    <text evidence="2">Protein modification; protein glycosylation.</text>
</comment>
<keyword evidence="9 13" id="KW-0333">Golgi apparatus</keyword>
<comment type="subcellular location">
    <subcellularLocation>
        <location evidence="1 13">Golgi apparatus membrane</location>
        <topology evidence="1 13">Single-pass type II membrane protein</topology>
    </subcellularLocation>
</comment>
<keyword evidence="15" id="KW-1185">Reference proteome</keyword>
<gene>
    <name evidence="14" type="ORF">GDO86_018182</name>
</gene>
<dbReference type="FunFam" id="3.90.550.50:FF:000001">
    <property type="entry name" value="Hexosyltransferase"/>
    <property type="match status" value="1"/>
</dbReference>
<keyword evidence="12" id="KW-0325">Glycoprotein</keyword>
<evidence type="ECO:0000256" key="12">
    <source>
        <dbReference type="ARBA" id="ARBA00023180"/>
    </source>
</evidence>
<keyword evidence="8" id="KW-1133">Transmembrane helix</keyword>
<keyword evidence="6" id="KW-0812">Transmembrane</keyword>
<evidence type="ECO:0000256" key="3">
    <source>
        <dbReference type="ARBA" id="ARBA00008661"/>
    </source>
</evidence>
<evidence type="ECO:0000256" key="5">
    <source>
        <dbReference type="ARBA" id="ARBA00022679"/>
    </source>
</evidence>
<organism evidence="14 15">
    <name type="scientific">Hymenochirus boettgeri</name>
    <name type="common">Congo dwarf clawed frog</name>
    <dbReference type="NCBI Taxonomy" id="247094"/>
    <lineage>
        <taxon>Eukaryota</taxon>
        <taxon>Metazoa</taxon>
        <taxon>Chordata</taxon>
        <taxon>Craniata</taxon>
        <taxon>Vertebrata</taxon>
        <taxon>Euteleostomi</taxon>
        <taxon>Amphibia</taxon>
        <taxon>Batrachia</taxon>
        <taxon>Anura</taxon>
        <taxon>Pipoidea</taxon>
        <taxon>Pipidae</taxon>
        <taxon>Pipinae</taxon>
        <taxon>Hymenochirus</taxon>
    </lineage>
</organism>
<evidence type="ECO:0000256" key="1">
    <source>
        <dbReference type="ARBA" id="ARBA00004323"/>
    </source>
</evidence>
<evidence type="ECO:0000256" key="11">
    <source>
        <dbReference type="ARBA" id="ARBA00023136"/>
    </source>
</evidence>
<evidence type="ECO:0000256" key="10">
    <source>
        <dbReference type="ARBA" id="ARBA00023098"/>
    </source>
</evidence>